<evidence type="ECO:0000313" key="4">
    <source>
        <dbReference type="Proteomes" id="UP000271590"/>
    </source>
</evidence>
<evidence type="ECO:0000313" key="1">
    <source>
        <dbReference type="EMBL" id="RRH89101.1"/>
    </source>
</evidence>
<organism evidence="1 4">
    <name type="scientific">Variovorax beijingensis</name>
    <dbReference type="NCBI Taxonomy" id="2496117"/>
    <lineage>
        <taxon>Bacteria</taxon>
        <taxon>Pseudomonadati</taxon>
        <taxon>Pseudomonadota</taxon>
        <taxon>Betaproteobacteria</taxon>
        <taxon>Burkholderiales</taxon>
        <taxon>Comamonadaceae</taxon>
        <taxon>Variovorax</taxon>
    </lineage>
</organism>
<name>A0A3P3ES59_9BURK</name>
<dbReference type="Proteomes" id="UP000271590">
    <property type="component" value="Unassembled WGS sequence"/>
</dbReference>
<evidence type="ECO:0000313" key="2">
    <source>
        <dbReference type="EMBL" id="RSZ36405.1"/>
    </source>
</evidence>
<comment type="caution">
    <text evidence="1">The sequence shown here is derived from an EMBL/GenBank/DDBJ whole genome shotgun (WGS) entry which is preliminary data.</text>
</comment>
<reference evidence="1 4" key="1">
    <citation type="submission" date="2018-11" db="EMBL/GenBank/DDBJ databases">
        <title>The genome of Variovorax sp T529.</title>
        <authorList>
            <person name="Gao J."/>
        </authorList>
    </citation>
    <scope>NUCLEOTIDE SEQUENCE [LARGE SCALE GENOMIC DNA]</scope>
    <source>
        <strain evidence="1 4">T529</strain>
    </source>
</reference>
<proteinExistence type="predicted"/>
<gene>
    <name evidence="1" type="ORF">EH244_11165</name>
    <name evidence="2" type="ORF">EJO66_14190</name>
</gene>
<reference evidence="2 3" key="2">
    <citation type="submission" date="2018-12" db="EMBL/GenBank/DDBJ databases">
        <title>The genome sequences of strain 502.</title>
        <authorList>
            <person name="Gao J."/>
            <person name="Sun J."/>
        </authorList>
    </citation>
    <scope>NUCLEOTIDE SEQUENCE [LARGE SCALE GENOMIC DNA]</scope>
    <source>
        <strain evidence="2 3">502</strain>
    </source>
</reference>
<sequence length="97" mass="10029">MGRLFAALAASDALAAARAWLICHAGTCFCLTNRPPPLRADIELWPQPGTMVPAAAGLADAALMAPHPQDTHNVSCTLVLKDAAGRFEADAFACLAG</sequence>
<protein>
    <submittedName>
        <fullName evidence="1">Uncharacterized protein</fullName>
    </submittedName>
</protein>
<evidence type="ECO:0000313" key="3">
    <source>
        <dbReference type="Proteomes" id="UP000271137"/>
    </source>
</evidence>
<keyword evidence="3" id="KW-1185">Reference proteome</keyword>
<dbReference type="Proteomes" id="UP000271137">
    <property type="component" value="Unassembled WGS sequence"/>
</dbReference>
<dbReference type="AlphaFoldDB" id="A0A3P3ES59"/>
<dbReference type="EMBL" id="RXFQ01000007">
    <property type="protein sequence ID" value="RSZ36405.1"/>
    <property type="molecule type" value="Genomic_DNA"/>
</dbReference>
<dbReference type="EMBL" id="RQXU01000005">
    <property type="protein sequence ID" value="RRH89101.1"/>
    <property type="molecule type" value="Genomic_DNA"/>
</dbReference>
<dbReference type="RefSeq" id="WP_124958468.1">
    <property type="nucleotide sequence ID" value="NZ_RQXU01000005.1"/>
</dbReference>
<accession>A0A3P3ES59</accession>